<dbReference type="EMBL" id="ML213257">
    <property type="protein sequence ID" value="TFK77712.1"/>
    <property type="molecule type" value="Genomic_DNA"/>
</dbReference>
<feature type="compositionally biased region" description="Polar residues" evidence="1">
    <location>
        <begin position="88"/>
        <end position="99"/>
    </location>
</feature>
<reference evidence="2 3" key="1">
    <citation type="journal article" date="2019" name="Nat. Ecol. Evol.">
        <title>Megaphylogeny resolves global patterns of mushroom evolution.</title>
        <authorList>
            <person name="Varga T."/>
            <person name="Krizsan K."/>
            <person name="Foldi C."/>
            <person name="Dima B."/>
            <person name="Sanchez-Garcia M."/>
            <person name="Sanchez-Ramirez S."/>
            <person name="Szollosi G.J."/>
            <person name="Szarkandi J.G."/>
            <person name="Papp V."/>
            <person name="Albert L."/>
            <person name="Andreopoulos W."/>
            <person name="Angelini C."/>
            <person name="Antonin V."/>
            <person name="Barry K.W."/>
            <person name="Bougher N.L."/>
            <person name="Buchanan P."/>
            <person name="Buyck B."/>
            <person name="Bense V."/>
            <person name="Catcheside P."/>
            <person name="Chovatia M."/>
            <person name="Cooper J."/>
            <person name="Damon W."/>
            <person name="Desjardin D."/>
            <person name="Finy P."/>
            <person name="Geml J."/>
            <person name="Haridas S."/>
            <person name="Hughes K."/>
            <person name="Justo A."/>
            <person name="Karasinski D."/>
            <person name="Kautmanova I."/>
            <person name="Kiss B."/>
            <person name="Kocsube S."/>
            <person name="Kotiranta H."/>
            <person name="LaButti K.M."/>
            <person name="Lechner B.E."/>
            <person name="Liimatainen K."/>
            <person name="Lipzen A."/>
            <person name="Lukacs Z."/>
            <person name="Mihaltcheva S."/>
            <person name="Morgado L.N."/>
            <person name="Niskanen T."/>
            <person name="Noordeloos M.E."/>
            <person name="Ohm R.A."/>
            <person name="Ortiz-Santana B."/>
            <person name="Ovrebo C."/>
            <person name="Racz N."/>
            <person name="Riley R."/>
            <person name="Savchenko A."/>
            <person name="Shiryaev A."/>
            <person name="Soop K."/>
            <person name="Spirin V."/>
            <person name="Szebenyi C."/>
            <person name="Tomsovsky M."/>
            <person name="Tulloss R.E."/>
            <person name="Uehling J."/>
            <person name="Grigoriev I.V."/>
            <person name="Vagvolgyi C."/>
            <person name="Papp T."/>
            <person name="Martin F.M."/>
            <person name="Miettinen O."/>
            <person name="Hibbett D.S."/>
            <person name="Nagy L.G."/>
        </authorList>
    </citation>
    <scope>NUCLEOTIDE SEQUENCE [LARGE SCALE GENOMIC DNA]</scope>
    <source>
        <strain evidence="2 3">HHB13444</strain>
    </source>
</reference>
<accession>A0A5C3NL40</accession>
<dbReference type="InParanoid" id="A0A5C3NL40"/>
<organism evidence="2 3">
    <name type="scientific">Polyporus arcularius HHB13444</name>
    <dbReference type="NCBI Taxonomy" id="1314778"/>
    <lineage>
        <taxon>Eukaryota</taxon>
        <taxon>Fungi</taxon>
        <taxon>Dikarya</taxon>
        <taxon>Basidiomycota</taxon>
        <taxon>Agaricomycotina</taxon>
        <taxon>Agaricomycetes</taxon>
        <taxon>Polyporales</taxon>
        <taxon>Polyporaceae</taxon>
        <taxon>Polyporus</taxon>
    </lineage>
</organism>
<feature type="non-terminal residue" evidence="2">
    <location>
        <position position="145"/>
    </location>
</feature>
<evidence type="ECO:0000313" key="3">
    <source>
        <dbReference type="Proteomes" id="UP000308197"/>
    </source>
</evidence>
<sequence>MSHSSRCRSRTCPTENDAASRAGCIYVYIYISFLLDDTPQAVFQLEARACRRTKPYIALRPLVKAASTRSTNATRTNATRPGSPQPQPTSATQGSSRDTITVGAPVCMAPPSSSAYRNSLARTHVSHADANSSRPLVPAVPPRET</sequence>
<protein>
    <submittedName>
        <fullName evidence="2">Uncharacterized protein</fullName>
    </submittedName>
</protein>
<gene>
    <name evidence="2" type="ORF">K466DRAFT_668645</name>
</gene>
<dbReference type="AlphaFoldDB" id="A0A5C3NL40"/>
<name>A0A5C3NL40_9APHY</name>
<keyword evidence="3" id="KW-1185">Reference proteome</keyword>
<evidence type="ECO:0000313" key="2">
    <source>
        <dbReference type="EMBL" id="TFK77712.1"/>
    </source>
</evidence>
<feature type="region of interest" description="Disordered" evidence="1">
    <location>
        <begin position="66"/>
        <end position="145"/>
    </location>
</feature>
<proteinExistence type="predicted"/>
<dbReference type="Proteomes" id="UP000308197">
    <property type="component" value="Unassembled WGS sequence"/>
</dbReference>
<feature type="compositionally biased region" description="Polar residues" evidence="1">
    <location>
        <begin position="111"/>
        <end position="121"/>
    </location>
</feature>
<feature type="compositionally biased region" description="Low complexity" evidence="1">
    <location>
        <begin position="66"/>
        <end position="80"/>
    </location>
</feature>
<evidence type="ECO:0000256" key="1">
    <source>
        <dbReference type="SAM" id="MobiDB-lite"/>
    </source>
</evidence>